<dbReference type="SUPFAM" id="SSF54001">
    <property type="entry name" value="Cysteine proteinases"/>
    <property type="match status" value="1"/>
</dbReference>
<evidence type="ECO:0000313" key="2">
    <source>
        <dbReference type="EMBL" id="CAA3025709.1"/>
    </source>
</evidence>
<dbReference type="Gramene" id="OE9D000822T1">
    <property type="protein sequence ID" value="OE9D000822C1"/>
    <property type="gene ID" value="OE9D000822"/>
</dbReference>
<feature type="domain" description="Cathepsin propeptide inhibitor" evidence="1">
    <location>
        <begin position="5"/>
        <end position="45"/>
    </location>
</feature>
<dbReference type="GO" id="GO:0006508">
    <property type="term" value="P:proteolysis"/>
    <property type="evidence" value="ECO:0007669"/>
    <property type="project" value="UniProtKB-KW"/>
</dbReference>
<accession>A0A8S0V4K9</accession>
<comment type="caution">
    <text evidence="2">The sequence shown here is derived from an EMBL/GenBank/DDBJ whole genome shotgun (WGS) entry which is preliminary data.</text>
</comment>
<gene>
    <name evidence="2" type="ORF">OLEA9_D000822</name>
</gene>
<protein>
    <submittedName>
        <fullName evidence="2">Senescence-specific cysteine protease SAG39-like</fullName>
    </submittedName>
</protein>
<dbReference type="Pfam" id="PF08246">
    <property type="entry name" value="Inhibitor_I29"/>
    <property type="match status" value="1"/>
</dbReference>
<dbReference type="AlphaFoldDB" id="A0A8S0V4K9"/>
<dbReference type="GO" id="GO:0008233">
    <property type="term" value="F:peptidase activity"/>
    <property type="evidence" value="ECO:0007669"/>
    <property type="project" value="UniProtKB-KW"/>
</dbReference>
<keyword evidence="3" id="KW-1185">Reference proteome</keyword>
<dbReference type="Proteomes" id="UP000594638">
    <property type="component" value="Unassembled WGS sequence"/>
</dbReference>
<name>A0A8S0V4K9_OLEEU</name>
<keyword evidence="2" id="KW-0645">Protease</keyword>
<evidence type="ECO:0000313" key="3">
    <source>
        <dbReference type="Proteomes" id="UP000594638"/>
    </source>
</evidence>
<dbReference type="OrthoDB" id="615630at2759"/>
<dbReference type="Gene3D" id="3.90.70.10">
    <property type="entry name" value="Cysteine proteinases"/>
    <property type="match status" value="1"/>
</dbReference>
<reference evidence="2 3" key="1">
    <citation type="submission" date="2019-12" db="EMBL/GenBank/DDBJ databases">
        <authorList>
            <person name="Alioto T."/>
            <person name="Alioto T."/>
            <person name="Gomez Garrido J."/>
        </authorList>
    </citation>
    <scope>NUCLEOTIDE SEQUENCE [LARGE SCALE GENOMIC DNA]</scope>
</reference>
<evidence type="ECO:0000259" key="1">
    <source>
        <dbReference type="SMART" id="SM00848"/>
    </source>
</evidence>
<sequence>MLEKHEQWMACFGRGYKDDVEKGKRFKIFKDNVETAFADLTNEEFRAARNGLEMPSNRKSCE</sequence>
<proteinExistence type="predicted"/>
<dbReference type="EMBL" id="CACTIH010009141">
    <property type="protein sequence ID" value="CAA3025709.1"/>
    <property type="molecule type" value="Genomic_DNA"/>
</dbReference>
<dbReference type="InterPro" id="IPR013201">
    <property type="entry name" value="Prot_inhib_I29"/>
</dbReference>
<dbReference type="SMART" id="SM00848">
    <property type="entry name" value="Inhibitor_I29"/>
    <property type="match status" value="1"/>
</dbReference>
<keyword evidence="2" id="KW-0378">Hydrolase</keyword>
<organism evidence="2 3">
    <name type="scientific">Olea europaea subsp. europaea</name>
    <dbReference type="NCBI Taxonomy" id="158383"/>
    <lineage>
        <taxon>Eukaryota</taxon>
        <taxon>Viridiplantae</taxon>
        <taxon>Streptophyta</taxon>
        <taxon>Embryophyta</taxon>
        <taxon>Tracheophyta</taxon>
        <taxon>Spermatophyta</taxon>
        <taxon>Magnoliopsida</taxon>
        <taxon>eudicotyledons</taxon>
        <taxon>Gunneridae</taxon>
        <taxon>Pentapetalae</taxon>
        <taxon>asterids</taxon>
        <taxon>lamiids</taxon>
        <taxon>Lamiales</taxon>
        <taxon>Oleaceae</taxon>
        <taxon>Oleeae</taxon>
        <taxon>Olea</taxon>
    </lineage>
</organism>
<dbReference type="InterPro" id="IPR038765">
    <property type="entry name" value="Papain-like_cys_pep_sf"/>
</dbReference>
<feature type="non-terminal residue" evidence="2">
    <location>
        <position position="62"/>
    </location>
</feature>